<gene>
    <name evidence="3" type="ORF">KEM10_22045</name>
</gene>
<dbReference type="Proteomes" id="UP000708576">
    <property type="component" value="Unassembled WGS sequence"/>
</dbReference>
<dbReference type="InterPro" id="IPR051610">
    <property type="entry name" value="GPI/OXD"/>
</dbReference>
<dbReference type="Pfam" id="PF07883">
    <property type="entry name" value="Cupin_2"/>
    <property type="match status" value="1"/>
</dbReference>
<evidence type="ECO:0000259" key="2">
    <source>
        <dbReference type="Pfam" id="PF07883"/>
    </source>
</evidence>
<reference evidence="3 4" key="1">
    <citation type="journal article" date="2015" name="Int. J. Syst. Evol. Microbiol.">
        <title>Carboxylicivirga linearis sp. nov., isolated from a sea cucumber culture pond.</title>
        <authorList>
            <person name="Wang F.Q."/>
            <person name="Zhou Y.X."/>
            <person name="Lin X.Z."/>
            <person name="Chen G.J."/>
            <person name="Du Z.J."/>
        </authorList>
    </citation>
    <scope>NUCLEOTIDE SEQUENCE [LARGE SCALE GENOMIC DNA]</scope>
    <source>
        <strain evidence="3 4">FB218</strain>
    </source>
</reference>
<evidence type="ECO:0000256" key="1">
    <source>
        <dbReference type="ARBA" id="ARBA00022723"/>
    </source>
</evidence>
<keyword evidence="1" id="KW-0479">Metal-binding</keyword>
<organism evidence="3 4">
    <name type="scientific">Carboxylicivirga linearis</name>
    <dbReference type="NCBI Taxonomy" id="1628157"/>
    <lineage>
        <taxon>Bacteria</taxon>
        <taxon>Pseudomonadati</taxon>
        <taxon>Bacteroidota</taxon>
        <taxon>Bacteroidia</taxon>
        <taxon>Marinilabiliales</taxon>
        <taxon>Marinilabiliaceae</taxon>
        <taxon>Carboxylicivirga</taxon>
    </lineage>
</organism>
<dbReference type="EMBL" id="JAGUCO010000034">
    <property type="protein sequence ID" value="MBS2100984.1"/>
    <property type="molecule type" value="Genomic_DNA"/>
</dbReference>
<evidence type="ECO:0000313" key="3">
    <source>
        <dbReference type="EMBL" id="MBS2100984.1"/>
    </source>
</evidence>
<dbReference type="PANTHER" id="PTHR35848">
    <property type="entry name" value="OXALATE-BINDING PROTEIN"/>
    <property type="match status" value="1"/>
</dbReference>
<protein>
    <submittedName>
        <fullName evidence="3">Cupin domain-containing protein</fullName>
    </submittedName>
</protein>
<keyword evidence="4" id="KW-1185">Reference proteome</keyword>
<proteinExistence type="predicted"/>
<comment type="caution">
    <text evidence="3">The sequence shown here is derived from an EMBL/GenBank/DDBJ whole genome shotgun (WGS) entry which is preliminary data.</text>
</comment>
<dbReference type="Gene3D" id="2.60.120.10">
    <property type="entry name" value="Jelly Rolls"/>
    <property type="match status" value="1"/>
</dbReference>
<dbReference type="RefSeq" id="WP_212219901.1">
    <property type="nucleotide sequence ID" value="NZ_JAGUCO010000034.1"/>
</dbReference>
<feature type="domain" description="Cupin type-2" evidence="2">
    <location>
        <begin position="40"/>
        <end position="110"/>
    </location>
</feature>
<name>A0ABS5K1G1_9BACT</name>
<evidence type="ECO:0000313" key="4">
    <source>
        <dbReference type="Proteomes" id="UP000708576"/>
    </source>
</evidence>
<dbReference type="PANTHER" id="PTHR35848:SF6">
    <property type="entry name" value="CUPIN TYPE-2 DOMAIN-CONTAINING PROTEIN"/>
    <property type="match status" value="1"/>
</dbReference>
<dbReference type="SUPFAM" id="SSF51182">
    <property type="entry name" value="RmlC-like cupins"/>
    <property type="match status" value="1"/>
</dbReference>
<dbReference type="InterPro" id="IPR013096">
    <property type="entry name" value="Cupin_2"/>
</dbReference>
<dbReference type="InterPro" id="IPR014710">
    <property type="entry name" value="RmlC-like_jellyroll"/>
</dbReference>
<accession>A0ABS5K1G1</accession>
<dbReference type="InterPro" id="IPR011051">
    <property type="entry name" value="RmlC_Cupin_sf"/>
</dbReference>
<sequence length="141" mass="15713">MKDLIVKNVETLKGEKIVSDGNEFTEKKIITEPGKCRANFVEIEPGNYAYGYHYHEANEEVFYFISGNGVVRTKDGDIKVKAGDVIGFPTGVNGAHVVRNESDEKLVYIDFGTTNLPEIAHLPDFNKIMVIGKEVNGVYDK</sequence>